<proteinExistence type="predicted"/>
<name>A0A2P2QIF9_RHIMU</name>
<sequence>MEVVLMHSKLIRFLLSPQTC</sequence>
<protein>
    <submittedName>
        <fullName evidence="1">Uncharacterized protein</fullName>
    </submittedName>
</protein>
<evidence type="ECO:0000313" key="1">
    <source>
        <dbReference type="EMBL" id="MBX66780.1"/>
    </source>
</evidence>
<accession>A0A2P2QIF9</accession>
<organism evidence="1">
    <name type="scientific">Rhizophora mucronata</name>
    <name type="common">Asiatic mangrove</name>
    <dbReference type="NCBI Taxonomy" id="61149"/>
    <lineage>
        <taxon>Eukaryota</taxon>
        <taxon>Viridiplantae</taxon>
        <taxon>Streptophyta</taxon>
        <taxon>Embryophyta</taxon>
        <taxon>Tracheophyta</taxon>
        <taxon>Spermatophyta</taxon>
        <taxon>Magnoliopsida</taxon>
        <taxon>eudicotyledons</taxon>
        <taxon>Gunneridae</taxon>
        <taxon>Pentapetalae</taxon>
        <taxon>rosids</taxon>
        <taxon>fabids</taxon>
        <taxon>Malpighiales</taxon>
        <taxon>Rhizophoraceae</taxon>
        <taxon>Rhizophora</taxon>
    </lineage>
</organism>
<dbReference type="EMBL" id="GGEC01086296">
    <property type="protein sequence ID" value="MBX66780.1"/>
    <property type="molecule type" value="Transcribed_RNA"/>
</dbReference>
<reference evidence="1" key="1">
    <citation type="submission" date="2018-02" db="EMBL/GenBank/DDBJ databases">
        <title>Rhizophora mucronata_Transcriptome.</title>
        <authorList>
            <person name="Meera S.P."/>
            <person name="Sreeshan A."/>
            <person name="Augustine A."/>
        </authorList>
    </citation>
    <scope>NUCLEOTIDE SEQUENCE</scope>
    <source>
        <tissue evidence="1">Leaf</tissue>
    </source>
</reference>
<dbReference type="AlphaFoldDB" id="A0A2P2QIF9"/>